<feature type="transmembrane region" description="Helical" evidence="1">
    <location>
        <begin position="176"/>
        <end position="195"/>
    </location>
</feature>
<evidence type="ECO:0000313" key="4">
    <source>
        <dbReference type="Proteomes" id="UP000010119"/>
    </source>
</evidence>
<feature type="domain" description="Mga helix-turn-helix" evidence="2">
    <location>
        <begin position="27"/>
        <end position="85"/>
    </location>
</feature>
<dbReference type="EMBL" id="ACCR02000005">
    <property type="protein sequence ID" value="EFI83715.1"/>
    <property type="molecule type" value="Genomic_DNA"/>
</dbReference>
<keyword evidence="4" id="KW-1185">Reference proteome</keyword>
<accession>D7UZF0</accession>
<keyword evidence="1" id="KW-1133">Transmembrane helix</keyword>
<dbReference type="Pfam" id="PF05043">
    <property type="entry name" value="Mga"/>
    <property type="match status" value="1"/>
</dbReference>
<proteinExistence type="predicted"/>
<organism evidence="3 4">
    <name type="scientific">Listeria grayi DSM 20601</name>
    <dbReference type="NCBI Taxonomy" id="525367"/>
    <lineage>
        <taxon>Bacteria</taxon>
        <taxon>Bacillati</taxon>
        <taxon>Bacillota</taxon>
        <taxon>Bacilli</taxon>
        <taxon>Bacillales</taxon>
        <taxon>Listeriaceae</taxon>
        <taxon>Listeria</taxon>
    </lineage>
</organism>
<name>D7UZF0_LISGR</name>
<sequence length="226" mass="25981">MEALHQDSASLRREKLKLFLLFNFNGYTRKTSIKQLVAKYFVGKNSIVADLNTIKPQLMEYQLQLIRDKDGTQIKGRRKNIKTAILDSFHRFQKELLFDNLAEFQTDNPLDKIIFDNHLKEVVLILIEEMQKDYGYQFDRDFKYSFLINLMVDIKFSGIMRIVGSVEVKKLGSSRWSWLLGVGVLEAVIGFATLFNPVLAVIGITAIIVILFLMEGIATIALAFHK</sequence>
<dbReference type="Proteomes" id="UP000010119">
    <property type="component" value="Unassembled WGS sequence"/>
</dbReference>
<protein>
    <recommendedName>
        <fullName evidence="2">Mga helix-turn-helix domain-containing protein</fullName>
    </recommendedName>
</protein>
<gene>
    <name evidence="3" type="ORF">HMPREF0556_12400</name>
</gene>
<dbReference type="RefSeq" id="WP_003755931.1">
    <property type="nucleotide sequence ID" value="NZ_GL538352.1"/>
</dbReference>
<reference evidence="3" key="1">
    <citation type="submission" date="2010-06" db="EMBL/GenBank/DDBJ databases">
        <authorList>
            <person name="Muzny D."/>
            <person name="Qin X."/>
            <person name="Buhay C."/>
            <person name="Dugan-Rocha S."/>
            <person name="Ding Y."/>
            <person name="Chen G."/>
            <person name="Hawes A."/>
            <person name="Holder M."/>
            <person name="Jhangiani S."/>
            <person name="Johnson A."/>
            <person name="Khan Z."/>
            <person name="Li Z."/>
            <person name="Liu W."/>
            <person name="Liu X."/>
            <person name="Perez L."/>
            <person name="Shen H."/>
            <person name="Wang Q."/>
            <person name="Watt J."/>
            <person name="Xi L."/>
            <person name="Xin Y."/>
            <person name="Zhou J."/>
            <person name="Deng J."/>
            <person name="Jiang H."/>
            <person name="Liu Y."/>
            <person name="Qu J."/>
            <person name="Song X.-Z."/>
            <person name="Zhang L."/>
            <person name="Villasana D."/>
            <person name="Johnson A."/>
            <person name="Liu J."/>
            <person name="Liyanage D."/>
            <person name="Lorensuhewa L."/>
            <person name="Robinson T."/>
            <person name="Song A."/>
            <person name="Song B.-B."/>
            <person name="Dinh H."/>
            <person name="Thornton R."/>
            <person name="Coyle M."/>
            <person name="Francisco L."/>
            <person name="Jackson L."/>
            <person name="Javaid M."/>
            <person name="Korchina V."/>
            <person name="Kovar C."/>
            <person name="Mata R."/>
            <person name="Mathew T."/>
            <person name="Ngo R."/>
            <person name="Nguyen L."/>
            <person name="Nguyen N."/>
            <person name="Okwuonu G."/>
            <person name="Ongeri F."/>
            <person name="Pham C."/>
            <person name="Simmons D."/>
            <person name="Wilczek-Boney K."/>
            <person name="Hale W."/>
            <person name="Jakkamsetti A."/>
            <person name="Pham P."/>
            <person name="Ruth R."/>
            <person name="San Lucas F."/>
            <person name="Warren J."/>
            <person name="Zhang J."/>
            <person name="Zhao Z."/>
            <person name="Zhou C."/>
            <person name="Zhu D."/>
            <person name="Lee S."/>
            <person name="Bess C."/>
            <person name="Blankenburg K."/>
            <person name="Forbes L."/>
            <person name="Fu Q."/>
            <person name="Gubbala S."/>
            <person name="Hirani K."/>
            <person name="Jayaseelan J.C."/>
            <person name="Lara F."/>
            <person name="Munidasa M."/>
            <person name="Palculict T."/>
            <person name="Patil S."/>
            <person name="Pu L.-L."/>
            <person name="Saada N."/>
            <person name="Tang L."/>
            <person name="Weissenberger G."/>
            <person name="Zhu Y."/>
            <person name="Hemphill L."/>
            <person name="Shang Y."/>
            <person name="Youmans B."/>
            <person name="Ayvaz T."/>
            <person name="Ross M."/>
            <person name="Santibanez J."/>
            <person name="Aqrawi P."/>
            <person name="Gross S."/>
            <person name="Joshi V."/>
            <person name="Fowler G."/>
            <person name="Nazareth L."/>
            <person name="Reid J."/>
            <person name="Worley K."/>
            <person name="Petrosino J."/>
            <person name="Highlander S."/>
            <person name="Gibbs R."/>
        </authorList>
    </citation>
    <scope>NUCLEOTIDE SEQUENCE [LARGE SCALE GENOMIC DNA]</scope>
    <source>
        <strain evidence="3">DSM 20601</strain>
    </source>
</reference>
<evidence type="ECO:0000256" key="1">
    <source>
        <dbReference type="SAM" id="Phobius"/>
    </source>
</evidence>
<keyword evidence="1" id="KW-0472">Membrane</keyword>
<dbReference type="HOGENOM" id="CLU_1223494_0_0_9"/>
<comment type="caution">
    <text evidence="3">The sequence shown here is derived from an EMBL/GenBank/DDBJ whole genome shotgun (WGS) entry which is preliminary data.</text>
</comment>
<feature type="transmembrane region" description="Helical" evidence="1">
    <location>
        <begin position="201"/>
        <end position="224"/>
    </location>
</feature>
<dbReference type="STRING" id="525367.HMPREF0556_12400"/>
<dbReference type="AlphaFoldDB" id="D7UZF0"/>
<evidence type="ECO:0000259" key="2">
    <source>
        <dbReference type="Pfam" id="PF05043"/>
    </source>
</evidence>
<dbReference type="eggNOG" id="ENOG5032W86">
    <property type="taxonomic scope" value="Bacteria"/>
</dbReference>
<dbReference type="InterPro" id="IPR007737">
    <property type="entry name" value="Mga_HTH"/>
</dbReference>
<evidence type="ECO:0000313" key="3">
    <source>
        <dbReference type="EMBL" id="EFI83715.1"/>
    </source>
</evidence>
<keyword evidence="1" id="KW-0812">Transmembrane</keyword>